<sequence length="355" mass="41921">HVIPESAGVKFRTAEQEYRYRNKSKVVIGGMDKASKVLSSEYDIIYIQESTELSEDDWETLSTRNRHGTIPYNQIIADCNPGPPRHWLRLRCNEKLTLYLKSFHEDNPRLFDHEKNDWTDQGKAYISKLSNLSGVRRKRLYLGEWAAAEGMVYEEEWDVEKHLINRFRIPYTWPRYWVVDFGFRNPFVWQCWAHDEEHDTYYRYAELYMTGLLVEDAARIIMRWKRLEKEKFPNALLCDWDAEGRATLERHLGIDSEPASKAIIDGIEKVKVRLRSEENHEPKMYFLRDSLIDFDPELADSGLPRCTEEEFEGYEWKDNKKKDVPVDFDNHGMDCTRYLSAHVAGDESWGSGMAR</sequence>
<organism evidence="2">
    <name type="scientific">marine sediment metagenome</name>
    <dbReference type="NCBI Taxonomy" id="412755"/>
    <lineage>
        <taxon>unclassified sequences</taxon>
        <taxon>metagenomes</taxon>
        <taxon>ecological metagenomes</taxon>
    </lineage>
</organism>
<proteinExistence type="predicted"/>
<dbReference type="InterPro" id="IPR027417">
    <property type="entry name" value="P-loop_NTPase"/>
</dbReference>
<protein>
    <recommendedName>
        <fullName evidence="1">Phage terminase large subunit N-terminal domain-containing protein</fullName>
    </recommendedName>
</protein>
<evidence type="ECO:0000259" key="1">
    <source>
        <dbReference type="Pfam" id="PF04466"/>
    </source>
</evidence>
<reference evidence="2" key="1">
    <citation type="journal article" date="2015" name="Nature">
        <title>Complex archaea that bridge the gap between prokaryotes and eukaryotes.</title>
        <authorList>
            <person name="Spang A."/>
            <person name="Saw J.H."/>
            <person name="Jorgensen S.L."/>
            <person name="Zaremba-Niedzwiedzka K."/>
            <person name="Martijn J."/>
            <person name="Lind A.E."/>
            <person name="van Eijk R."/>
            <person name="Schleper C."/>
            <person name="Guy L."/>
            <person name="Ettema T.J."/>
        </authorList>
    </citation>
    <scope>NUCLEOTIDE SEQUENCE</scope>
</reference>
<dbReference type="InterPro" id="IPR035412">
    <property type="entry name" value="Terminase_L_N"/>
</dbReference>
<gene>
    <name evidence="2" type="ORF">LCGC14_2824320</name>
</gene>
<dbReference type="Gene3D" id="3.40.50.300">
    <property type="entry name" value="P-loop containing nucleotide triphosphate hydrolases"/>
    <property type="match status" value="1"/>
</dbReference>
<accession>A0A0F9APJ7</accession>
<comment type="caution">
    <text evidence="2">The sequence shown here is derived from an EMBL/GenBank/DDBJ whole genome shotgun (WGS) entry which is preliminary data.</text>
</comment>
<dbReference type="Gene3D" id="3.30.420.280">
    <property type="match status" value="1"/>
</dbReference>
<dbReference type="EMBL" id="LAZR01053619">
    <property type="protein sequence ID" value="KKK80354.1"/>
    <property type="molecule type" value="Genomic_DNA"/>
</dbReference>
<feature type="non-terminal residue" evidence="2">
    <location>
        <position position="1"/>
    </location>
</feature>
<dbReference type="AlphaFoldDB" id="A0A0F9APJ7"/>
<dbReference type="Pfam" id="PF04466">
    <property type="entry name" value="Terminase_3"/>
    <property type="match status" value="1"/>
</dbReference>
<evidence type="ECO:0000313" key="2">
    <source>
        <dbReference type="EMBL" id="KKK80354.1"/>
    </source>
</evidence>
<feature type="domain" description="Phage terminase large subunit N-terminal" evidence="1">
    <location>
        <begin position="9"/>
        <end position="121"/>
    </location>
</feature>
<name>A0A0F9APJ7_9ZZZZ</name>